<proteinExistence type="predicted"/>
<gene>
    <name evidence="1" type="ORF">GCM10018793_18090</name>
</gene>
<dbReference type="InterPro" id="IPR006311">
    <property type="entry name" value="TAT_signal"/>
</dbReference>
<dbReference type="AlphaFoldDB" id="A0A919G146"/>
<evidence type="ECO:0000313" key="2">
    <source>
        <dbReference type="Proteomes" id="UP000603708"/>
    </source>
</evidence>
<reference evidence="1" key="2">
    <citation type="submission" date="2020-09" db="EMBL/GenBank/DDBJ databases">
        <authorList>
            <person name="Sun Q."/>
            <person name="Ohkuma M."/>
        </authorList>
    </citation>
    <scope>NUCLEOTIDE SEQUENCE</scope>
    <source>
        <strain evidence="1">JCM 5069</strain>
    </source>
</reference>
<organism evidence="1 2">
    <name type="scientific">Streptomyces sulfonofaciens</name>
    <dbReference type="NCBI Taxonomy" id="68272"/>
    <lineage>
        <taxon>Bacteria</taxon>
        <taxon>Bacillati</taxon>
        <taxon>Actinomycetota</taxon>
        <taxon>Actinomycetes</taxon>
        <taxon>Kitasatosporales</taxon>
        <taxon>Streptomycetaceae</taxon>
        <taxon>Streptomyces</taxon>
    </lineage>
</organism>
<dbReference type="PROSITE" id="PS51318">
    <property type="entry name" value="TAT"/>
    <property type="match status" value="1"/>
</dbReference>
<dbReference type="Gene3D" id="2.60.40.420">
    <property type="entry name" value="Cupredoxins - blue copper proteins"/>
    <property type="match status" value="1"/>
</dbReference>
<dbReference type="InterPro" id="IPR008972">
    <property type="entry name" value="Cupredoxin"/>
</dbReference>
<comment type="caution">
    <text evidence="1">The sequence shown here is derived from an EMBL/GenBank/DDBJ whole genome shotgun (WGS) entry which is preliminary data.</text>
</comment>
<protein>
    <submittedName>
        <fullName evidence="1">Uncharacterized protein</fullName>
    </submittedName>
</protein>
<reference evidence="1" key="1">
    <citation type="journal article" date="2014" name="Int. J. Syst. Evol. Microbiol.">
        <title>Complete genome sequence of Corynebacterium casei LMG S-19264T (=DSM 44701T), isolated from a smear-ripened cheese.</title>
        <authorList>
            <consortium name="US DOE Joint Genome Institute (JGI-PGF)"/>
            <person name="Walter F."/>
            <person name="Albersmeier A."/>
            <person name="Kalinowski J."/>
            <person name="Ruckert C."/>
        </authorList>
    </citation>
    <scope>NUCLEOTIDE SEQUENCE</scope>
    <source>
        <strain evidence="1">JCM 5069</strain>
    </source>
</reference>
<dbReference type="Proteomes" id="UP000603708">
    <property type="component" value="Unassembled WGS sequence"/>
</dbReference>
<dbReference type="EMBL" id="BNCD01000004">
    <property type="protein sequence ID" value="GHH75240.1"/>
    <property type="molecule type" value="Genomic_DNA"/>
</dbReference>
<name>A0A919G146_9ACTN</name>
<sequence length="143" mass="15247">MIARRELFVAGAAGGAAMALTGRARAVTLPTGAPPGSRSGSAAVAVLDPTAIPKYVTDLVIPPAMPKNTSRGNLDTYVIGVRQFSQQVLPPTLPSTTVWGYGSLMHPETFHYPSYTIEARYGRPVRTTWVNDLVDRAASCRTC</sequence>
<accession>A0A919G146</accession>
<evidence type="ECO:0000313" key="1">
    <source>
        <dbReference type="EMBL" id="GHH75240.1"/>
    </source>
</evidence>
<keyword evidence="2" id="KW-1185">Reference proteome</keyword>